<name>D6GS32_FILAD</name>
<evidence type="ECO:0000256" key="1">
    <source>
        <dbReference type="ARBA" id="ARBA00004496"/>
    </source>
</evidence>
<dbReference type="GO" id="GO:0006310">
    <property type="term" value="P:DNA recombination"/>
    <property type="evidence" value="ECO:0007669"/>
    <property type="project" value="UniProtKB-KW"/>
</dbReference>
<dbReference type="GO" id="GO:0051301">
    <property type="term" value="P:cell division"/>
    <property type="evidence" value="ECO:0007669"/>
    <property type="project" value="UniProtKB-KW"/>
</dbReference>
<keyword evidence="13" id="KW-1185">Reference proteome</keyword>
<proteinExistence type="predicted"/>
<dbReference type="GO" id="GO:0003677">
    <property type="term" value="F:DNA binding"/>
    <property type="evidence" value="ECO:0007669"/>
    <property type="project" value="UniProtKB-UniRule"/>
</dbReference>
<dbReference type="GO" id="GO:0007059">
    <property type="term" value="P:chromosome segregation"/>
    <property type="evidence" value="ECO:0007669"/>
    <property type="project" value="UniProtKB-KW"/>
</dbReference>
<comment type="subcellular location">
    <subcellularLocation>
        <location evidence="1">Cytoplasm</location>
    </subcellularLocation>
</comment>
<dbReference type="OrthoDB" id="283809at2"/>
<protein>
    <submittedName>
        <fullName evidence="12">Site-specific recombinase, phage integrase family</fullName>
    </submittedName>
</protein>
<keyword evidence="6 9" id="KW-0238">DNA-binding</keyword>
<gene>
    <name evidence="12" type="ordered locus">HMPREF0389_00388</name>
</gene>
<dbReference type="eggNOG" id="COG4974">
    <property type="taxonomic scope" value="Bacteria"/>
</dbReference>
<evidence type="ECO:0000256" key="6">
    <source>
        <dbReference type="ARBA" id="ARBA00023125"/>
    </source>
</evidence>
<accession>D6GS32</accession>
<dbReference type="InterPro" id="IPR013762">
    <property type="entry name" value="Integrase-like_cat_sf"/>
</dbReference>
<dbReference type="InterPro" id="IPR044068">
    <property type="entry name" value="CB"/>
</dbReference>
<keyword evidence="2" id="KW-0963">Cytoplasm</keyword>
<organism evidence="12 13">
    <name type="scientific">Filifactor alocis (strain ATCC 35896 / CCUG 47790 / D40 B5)</name>
    <name type="common">Fusobacterium alocis</name>
    <dbReference type="NCBI Taxonomy" id="546269"/>
    <lineage>
        <taxon>Bacteria</taxon>
        <taxon>Bacillati</taxon>
        <taxon>Bacillota</taxon>
        <taxon>Clostridia</taxon>
        <taxon>Peptostreptococcales</taxon>
        <taxon>Filifactoraceae</taxon>
        <taxon>Filifactor</taxon>
    </lineage>
</organism>
<evidence type="ECO:0000256" key="2">
    <source>
        <dbReference type="ARBA" id="ARBA00022490"/>
    </source>
</evidence>
<dbReference type="AlphaFoldDB" id="D6GS32"/>
<dbReference type="PATRIC" id="fig|546269.5.peg.265"/>
<dbReference type="InterPro" id="IPR002104">
    <property type="entry name" value="Integrase_catalytic"/>
</dbReference>
<dbReference type="InterPro" id="IPR050090">
    <property type="entry name" value="Tyrosine_recombinase_XerCD"/>
</dbReference>
<dbReference type="PANTHER" id="PTHR30349:SF77">
    <property type="entry name" value="TYROSINE RECOMBINASE XERC"/>
    <property type="match status" value="1"/>
</dbReference>
<dbReference type="GO" id="GO:0015074">
    <property type="term" value="P:DNA integration"/>
    <property type="evidence" value="ECO:0007669"/>
    <property type="project" value="UniProtKB-KW"/>
</dbReference>
<dbReference type="STRING" id="546269.HMPREF0389_00388"/>
<keyword evidence="4" id="KW-0159">Chromosome partition</keyword>
<evidence type="ECO:0000259" key="10">
    <source>
        <dbReference type="PROSITE" id="PS51898"/>
    </source>
</evidence>
<keyword evidence="5" id="KW-0229">DNA integration</keyword>
<dbReference type="InterPro" id="IPR010998">
    <property type="entry name" value="Integrase_recombinase_N"/>
</dbReference>
<evidence type="ECO:0000256" key="8">
    <source>
        <dbReference type="ARBA" id="ARBA00023306"/>
    </source>
</evidence>
<dbReference type="SUPFAM" id="SSF56349">
    <property type="entry name" value="DNA breaking-rejoining enzymes"/>
    <property type="match status" value="1"/>
</dbReference>
<dbReference type="RefSeq" id="WP_014261920.1">
    <property type="nucleotide sequence ID" value="NC_016630.1"/>
</dbReference>
<dbReference type="Proteomes" id="UP000007468">
    <property type="component" value="Chromosome"/>
</dbReference>
<feature type="domain" description="Tyr recombinase" evidence="10">
    <location>
        <begin position="164"/>
        <end position="359"/>
    </location>
</feature>
<keyword evidence="3" id="KW-0132">Cell division</keyword>
<dbReference type="Gene3D" id="1.10.443.10">
    <property type="entry name" value="Intergrase catalytic core"/>
    <property type="match status" value="1"/>
</dbReference>
<reference evidence="13" key="1">
    <citation type="submission" date="2010-12" db="EMBL/GenBank/DDBJ databases">
        <title>The genome sequence of Filifactor alocis strain ATCC 35896.</title>
        <authorList>
            <consortium name="The Broad Institute Genome Sequencing Platform"/>
            <person name="Ward D."/>
            <person name="Earl A."/>
            <person name="Feldgarden M."/>
            <person name="Young S.K."/>
            <person name="Gargeya S."/>
            <person name="Zeng Q."/>
            <person name="Alvarado L."/>
            <person name="Berlin A."/>
            <person name="Bochicchio J."/>
            <person name="Chapman S.B."/>
            <person name="Chen Z."/>
            <person name="Freedman E."/>
            <person name="Gellesch M."/>
            <person name="Goldberg J."/>
            <person name="Griggs A."/>
            <person name="Gujja S."/>
            <person name="Heilman E."/>
            <person name="Heiman D."/>
            <person name="Howarth C."/>
            <person name="Mehta T."/>
            <person name="Neiman D."/>
            <person name="Pearson M."/>
            <person name="Roberts A."/>
            <person name="Saif S."/>
            <person name="Shea T."/>
            <person name="Shenoy N."/>
            <person name="Sisk P."/>
            <person name="Stolte C."/>
            <person name="Sykes S."/>
            <person name="White J."/>
            <person name="Yandava C."/>
            <person name="Izard J."/>
            <person name="Blanton J.M."/>
            <person name="Baranova O.V."/>
            <person name="Tanner A.C."/>
            <person name="Dewhirst F.E."/>
            <person name="Haas B."/>
            <person name="Nusbaum C."/>
            <person name="Birren B."/>
        </authorList>
    </citation>
    <scope>NUCLEOTIDE SEQUENCE [LARGE SCALE GENOMIC DNA]</scope>
    <source>
        <strain evidence="13">ATCC 35896 / D40 B5</strain>
    </source>
</reference>
<dbReference type="Pfam" id="PF00589">
    <property type="entry name" value="Phage_integrase"/>
    <property type="match status" value="1"/>
</dbReference>
<dbReference type="PANTHER" id="PTHR30349">
    <property type="entry name" value="PHAGE INTEGRASE-RELATED"/>
    <property type="match status" value="1"/>
</dbReference>
<dbReference type="GO" id="GO:0005737">
    <property type="term" value="C:cytoplasm"/>
    <property type="evidence" value="ECO:0007669"/>
    <property type="project" value="UniProtKB-SubCell"/>
</dbReference>
<dbReference type="KEGG" id="faa:HMPREF0389_00388"/>
<dbReference type="InterPro" id="IPR011010">
    <property type="entry name" value="DNA_brk_join_enz"/>
</dbReference>
<evidence type="ECO:0000256" key="7">
    <source>
        <dbReference type="ARBA" id="ARBA00023172"/>
    </source>
</evidence>
<evidence type="ECO:0000313" key="13">
    <source>
        <dbReference type="Proteomes" id="UP000007468"/>
    </source>
</evidence>
<evidence type="ECO:0000313" key="12">
    <source>
        <dbReference type="EMBL" id="EFE28473.1"/>
    </source>
</evidence>
<dbReference type="PROSITE" id="PS51900">
    <property type="entry name" value="CB"/>
    <property type="match status" value="1"/>
</dbReference>
<dbReference type="PROSITE" id="PS51898">
    <property type="entry name" value="TYR_RECOMBINASE"/>
    <property type="match status" value="1"/>
</dbReference>
<dbReference type="Gene3D" id="1.10.150.130">
    <property type="match status" value="1"/>
</dbReference>
<evidence type="ECO:0000256" key="9">
    <source>
        <dbReference type="PROSITE-ProRule" id="PRU01248"/>
    </source>
</evidence>
<evidence type="ECO:0000256" key="5">
    <source>
        <dbReference type="ARBA" id="ARBA00022908"/>
    </source>
</evidence>
<evidence type="ECO:0000256" key="3">
    <source>
        <dbReference type="ARBA" id="ARBA00022618"/>
    </source>
</evidence>
<keyword evidence="7" id="KW-0233">DNA recombination</keyword>
<dbReference type="EMBL" id="CP002390">
    <property type="protein sequence ID" value="EFE28473.1"/>
    <property type="molecule type" value="Genomic_DNA"/>
</dbReference>
<evidence type="ECO:0000259" key="11">
    <source>
        <dbReference type="PROSITE" id="PS51900"/>
    </source>
</evidence>
<feature type="domain" description="Core-binding (CB)" evidence="11">
    <location>
        <begin position="31"/>
        <end position="140"/>
    </location>
</feature>
<sequence>MGMKINSKSSKPHNILEKEYSMMKKCEELEIQFPAFFRDYFIFLKGSVSISSRYAYLIDIYSFFEYLIDSKFFETEYSSVKQIKQSDLKNITAREINYYIGEYCRKYEVKKEDTVVIFENQNKSLSRKKSSLTSLFKFLFRNEQMKHNLIDGFNPIKMPKLNPDAIKRLSIDETNELIHVINTGIGLTNHEKIYWEKTKYRDKAIIMIFITLGLRLSELEQLNITSINFKRKEILVFRKRGKEVLMPFNDTIEHSILQYINLERNHIIINDENDPLFLSLQGKRMTGRQIRQMIKKYTSIVLGDNEGYSPHKLRSTLASSLIERGFSIYDVQNLLDHDNVTTTQIYASHKKNVKKNIIENIDYIEDESEEKQ</sequence>
<keyword evidence="8" id="KW-0131">Cell cycle</keyword>
<evidence type="ECO:0000256" key="4">
    <source>
        <dbReference type="ARBA" id="ARBA00022829"/>
    </source>
</evidence>